<dbReference type="PROSITE" id="PS50082">
    <property type="entry name" value="WD_REPEATS_2"/>
    <property type="match status" value="9"/>
</dbReference>
<dbReference type="InterPro" id="IPR015943">
    <property type="entry name" value="WD40/YVTN_repeat-like_dom_sf"/>
</dbReference>
<dbReference type="InterPro" id="IPR019775">
    <property type="entry name" value="WD40_repeat_CS"/>
</dbReference>
<feature type="repeat" description="WD" evidence="3">
    <location>
        <begin position="1054"/>
        <end position="1095"/>
    </location>
</feature>
<dbReference type="InterPro" id="IPR035897">
    <property type="entry name" value="Toll_tir_struct_dom_sf"/>
</dbReference>
<keyword evidence="4" id="KW-0175">Coiled coil</keyword>
<dbReference type="SUPFAM" id="SSF52200">
    <property type="entry name" value="Toll/Interleukin receptor TIR domain"/>
    <property type="match status" value="1"/>
</dbReference>
<dbReference type="Pfam" id="PF13676">
    <property type="entry name" value="TIR_2"/>
    <property type="match status" value="1"/>
</dbReference>
<dbReference type="PROSITE" id="PS50294">
    <property type="entry name" value="WD_REPEATS_REGION"/>
    <property type="match status" value="9"/>
</dbReference>
<feature type="domain" description="TIR" evidence="5">
    <location>
        <begin position="49"/>
        <end position="192"/>
    </location>
</feature>
<dbReference type="Pfam" id="PF00805">
    <property type="entry name" value="Pentapeptide"/>
    <property type="match status" value="1"/>
</dbReference>
<evidence type="ECO:0000313" key="6">
    <source>
        <dbReference type="EMBL" id="AOS82703.1"/>
    </source>
</evidence>
<dbReference type="Gene3D" id="2.130.10.10">
    <property type="entry name" value="YVTN repeat-like/Quinoprotein amine dehydrogenase"/>
    <property type="match status" value="4"/>
</dbReference>
<dbReference type="InterPro" id="IPR020472">
    <property type="entry name" value="WD40_PAC1"/>
</dbReference>
<protein>
    <recommendedName>
        <fullName evidence="5">TIR domain-containing protein</fullName>
    </recommendedName>
</protein>
<dbReference type="SUPFAM" id="SSF52540">
    <property type="entry name" value="P-loop containing nucleoside triphosphate hydrolases"/>
    <property type="match status" value="1"/>
</dbReference>
<dbReference type="PROSITE" id="PS00678">
    <property type="entry name" value="WD_REPEATS_1"/>
    <property type="match status" value="8"/>
</dbReference>
<reference evidence="6" key="1">
    <citation type="submission" date="2016-09" db="EMBL/GenBank/DDBJ databases">
        <title>Genome sequence of Chlorobaculum limnaeum.</title>
        <authorList>
            <person name="Liu Z."/>
            <person name="Tank M."/>
            <person name="Bryant D.A."/>
        </authorList>
    </citation>
    <scope>NUCLEOTIDE SEQUENCE [LARGE SCALE GENOMIC DNA]</scope>
    <source>
        <strain evidence="6">DSM 1677</strain>
    </source>
</reference>
<dbReference type="SUPFAM" id="SSF50969">
    <property type="entry name" value="YVTN repeat-like/Quinoprotein amine dehydrogenase"/>
    <property type="match status" value="1"/>
</dbReference>
<dbReference type="PRINTS" id="PR00320">
    <property type="entry name" value="GPROTEINBRPT"/>
</dbReference>
<dbReference type="Gene3D" id="3.40.50.10140">
    <property type="entry name" value="Toll/interleukin-1 receptor homology (TIR) domain"/>
    <property type="match status" value="1"/>
</dbReference>
<dbReference type="InterPro" id="IPR000157">
    <property type="entry name" value="TIR_dom"/>
</dbReference>
<dbReference type="SMART" id="SM00320">
    <property type="entry name" value="WD40"/>
    <property type="match status" value="9"/>
</dbReference>
<dbReference type="InterPro" id="IPR007111">
    <property type="entry name" value="NACHT_NTPase"/>
</dbReference>
<feature type="repeat" description="WD" evidence="3">
    <location>
        <begin position="927"/>
        <end position="969"/>
    </location>
</feature>
<accession>A0A1D8CY30</accession>
<dbReference type="Gene3D" id="2.160.20.80">
    <property type="entry name" value="E3 ubiquitin-protein ligase SopA"/>
    <property type="match status" value="1"/>
</dbReference>
<sequence>MPEHQRQEHASAELSQDASNVEQAMKPALAEMADYMSSEAVEIKAKIKPRIEIFLSYAHYDNSVKKRFAEELKARLGSSKRYQFVLHDDKGLLCGDRWHDELQDWLSRCDYGILLVSSHFLASTYIQEHEIPVLQDKSFPVALKPIDLKNQELHGLEHLQIFFLDEKPFSGVSGPNLQNFVNKLADEIEQRIQKHREESIKTDEADADVEYAACFADGARKLTEGHLKYKGPLYECERFIEGRANPGVISHQSKSESAADTVLARPYILNWALETDVPFFALLGDFGTGKTFTCRMLARQINAKHDESPESVPLCVYIDLRRVSTRVGSEKKVPRLADVLRDAIEFTRDPLDKSIVTPEDIIRLVRSSRALIIFDGLDEKTVHFTPEETNRFIAELWSIREQRSDKENAPPQGKILISCRTHYFRDTIEQSSLFLGRDREGRTREEYRSCTLLPFDAGQIREYLEKRLGCDGDKIESIIELFGKVHNLSDLASRPYTLNLVTEFIPDIERLAAENAQVNTATLYDTTVDNWLARDEGKHEFSTPHKKRLMKSLAAETHRRGGEGLETDELDDWLDLWLAAHPAISEAYRGEKPRETLKKDLRTATFIIREEAESFSFAHTSLQEYFLAGFIVDALSARQFEPQKLEMKIPSKETLDFVADMLAADARKSSPVVERLAAILEAAYRKKVSELAFALWLKLHERGMRTPAPRTVHLEQAELAGWVIGNLNLSGAHFDEANLRGTSFRKTVLTAASFRRANLVNAEFLACNTAGADYSQADAVAGIWRNCDLRKSRWASAELRLASFVGCKATDMAEFPDECEYVAARCEGIVSSAPPVKGQCSIYDGHSYGVLAAAFSPDGSRIISGSSDKTLKLWDAASGNCLLTLSGHANEVNGAAFSPDGSRIISGSLDNTLKLWDAASGNCLLTLSGHSDGVSAAAFSPDGSRIISVGPFDNTLKLWDAESGNCLMTLSGHSDGVLAAAFSPDGSRIISGSDDKTLKLWDVASGNCLMTLSGHANEVNGAAFSPDGSRIISGSLDNTLKLWDAASGNCLLTLSGHSDGVSAAAFSPDGSRIISGSFDNTLKLWDADSGNCLMTLSGHSDGVNAAAFSPDGSRIISGSLDNTLKLWDVASGNCLMTLSGHSDGVNAAAFSPDGSRIISGSDDNTLKLWDVASGNCLMTLSGHSDGVMAAAFSPDGSRIISGSDDNTLKLWDANSGDCILTMANLPDNETAAWSETELKLLSASPNAWRWIGISDGCRRLPIELLDDPAEA</sequence>
<keyword evidence="2" id="KW-0677">Repeat</keyword>
<evidence type="ECO:0000256" key="4">
    <source>
        <dbReference type="SAM" id="Coils"/>
    </source>
</evidence>
<dbReference type="SUPFAM" id="SSF141571">
    <property type="entry name" value="Pentapeptide repeat-like"/>
    <property type="match status" value="1"/>
</dbReference>
<organism evidence="6 7">
    <name type="scientific">Chlorobaculum limnaeum</name>
    <dbReference type="NCBI Taxonomy" id="274537"/>
    <lineage>
        <taxon>Bacteria</taxon>
        <taxon>Pseudomonadati</taxon>
        <taxon>Chlorobiota</taxon>
        <taxon>Chlorobiia</taxon>
        <taxon>Chlorobiales</taxon>
        <taxon>Chlorobiaceae</taxon>
        <taxon>Chlorobaculum</taxon>
    </lineage>
</organism>
<feature type="repeat" description="WD" evidence="3">
    <location>
        <begin position="970"/>
        <end position="1011"/>
    </location>
</feature>
<dbReference type="AlphaFoldDB" id="A0A1D8CY30"/>
<dbReference type="RefSeq" id="WP_069808435.1">
    <property type="nucleotide sequence ID" value="NZ_CP017305.1"/>
</dbReference>
<evidence type="ECO:0000256" key="2">
    <source>
        <dbReference type="ARBA" id="ARBA00022737"/>
    </source>
</evidence>
<dbReference type="InterPro" id="IPR001646">
    <property type="entry name" value="5peptide_repeat"/>
</dbReference>
<evidence type="ECO:0000313" key="7">
    <source>
        <dbReference type="Proteomes" id="UP000095185"/>
    </source>
</evidence>
<dbReference type="Proteomes" id="UP000095185">
    <property type="component" value="Chromosome"/>
</dbReference>
<dbReference type="GO" id="GO:0007165">
    <property type="term" value="P:signal transduction"/>
    <property type="evidence" value="ECO:0007669"/>
    <property type="project" value="InterPro"/>
</dbReference>
<evidence type="ECO:0000256" key="1">
    <source>
        <dbReference type="ARBA" id="ARBA00022574"/>
    </source>
</evidence>
<keyword evidence="1 3" id="KW-0853">WD repeat</keyword>
<feature type="coiled-coil region" evidence="4">
    <location>
        <begin position="178"/>
        <end position="205"/>
    </location>
</feature>
<feature type="repeat" description="WD" evidence="3">
    <location>
        <begin position="1180"/>
        <end position="1221"/>
    </location>
</feature>
<dbReference type="PANTHER" id="PTHR19848:SF8">
    <property type="entry name" value="F-BOX AND WD REPEAT DOMAIN CONTAINING 7"/>
    <property type="match status" value="1"/>
</dbReference>
<dbReference type="Pfam" id="PF00400">
    <property type="entry name" value="WD40"/>
    <property type="match status" value="9"/>
</dbReference>
<dbReference type="InterPro" id="IPR011047">
    <property type="entry name" value="Quinoprotein_ADH-like_sf"/>
</dbReference>
<feature type="repeat" description="WD" evidence="3">
    <location>
        <begin position="1012"/>
        <end position="1053"/>
    </location>
</feature>
<dbReference type="PROSITE" id="PS50104">
    <property type="entry name" value="TIR"/>
    <property type="match status" value="1"/>
</dbReference>
<dbReference type="STRING" id="274537.BIU88_00120"/>
<gene>
    <name evidence="6" type="ORF">BIU88_00120</name>
</gene>
<dbReference type="SUPFAM" id="SSF50998">
    <property type="entry name" value="Quinoprotein alcohol dehydrogenase-like"/>
    <property type="match status" value="1"/>
</dbReference>
<dbReference type="Gene3D" id="3.40.50.300">
    <property type="entry name" value="P-loop containing nucleotide triphosphate hydrolases"/>
    <property type="match status" value="1"/>
</dbReference>
<dbReference type="InterPro" id="IPR011044">
    <property type="entry name" value="Quino_amine_DH_bsu"/>
</dbReference>
<keyword evidence="7" id="KW-1185">Reference proteome</keyword>
<dbReference type="EMBL" id="CP017305">
    <property type="protein sequence ID" value="AOS82703.1"/>
    <property type="molecule type" value="Genomic_DNA"/>
</dbReference>
<feature type="repeat" description="WD" evidence="3">
    <location>
        <begin position="1138"/>
        <end position="1179"/>
    </location>
</feature>
<dbReference type="CDD" id="cd00200">
    <property type="entry name" value="WD40"/>
    <property type="match status" value="1"/>
</dbReference>
<proteinExistence type="predicted"/>
<feature type="repeat" description="WD" evidence="3">
    <location>
        <begin position="843"/>
        <end position="884"/>
    </location>
</feature>
<feature type="repeat" description="WD" evidence="3">
    <location>
        <begin position="885"/>
        <end position="926"/>
    </location>
</feature>
<evidence type="ECO:0000256" key="3">
    <source>
        <dbReference type="PROSITE-ProRule" id="PRU00221"/>
    </source>
</evidence>
<dbReference type="Pfam" id="PF05729">
    <property type="entry name" value="NACHT"/>
    <property type="match status" value="1"/>
</dbReference>
<evidence type="ECO:0000259" key="5">
    <source>
        <dbReference type="PROSITE" id="PS50104"/>
    </source>
</evidence>
<dbReference type="InterPro" id="IPR001680">
    <property type="entry name" value="WD40_rpt"/>
</dbReference>
<dbReference type="InterPro" id="IPR027417">
    <property type="entry name" value="P-loop_NTPase"/>
</dbReference>
<dbReference type="PANTHER" id="PTHR19848">
    <property type="entry name" value="WD40 REPEAT PROTEIN"/>
    <property type="match status" value="1"/>
</dbReference>
<dbReference type="KEGG" id="clz:BIU88_00120"/>
<feature type="repeat" description="WD" evidence="3">
    <location>
        <begin position="1096"/>
        <end position="1137"/>
    </location>
</feature>
<name>A0A1D8CY30_CHLLM</name>